<organism evidence="1 2">
    <name type="scientific">Polymorphospora lycopeni</name>
    <dbReference type="NCBI Taxonomy" id="3140240"/>
    <lineage>
        <taxon>Bacteria</taxon>
        <taxon>Bacillati</taxon>
        <taxon>Actinomycetota</taxon>
        <taxon>Actinomycetes</taxon>
        <taxon>Micromonosporales</taxon>
        <taxon>Micromonosporaceae</taxon>
        <taxon>Polymorphospora</taxon>
    </lineage>
</organism>
<comment type="caution">
    <text evidence="1">The sequence shown here is derived from an EMBL/GenBank/DDBJ whole genome shotgun (WGS) entry which is preliminary data.</text>
</comment>
<keyword evidence="2" id="KW-1185">Reference proteome</keyword>
<gene>
    <name evidence="1" type="ORF">AAFH96_28530</name>
</gene>
<protein>
    <submittedName>
        <fullName evidence="1">SRPBCC family protein</fullName>
    </submittedName>
</protein>
<reference evidence="1 2" key="1">
    <citation type="submission" date="2024-04" db="EMBL/GenBank/DDBJ databases">
        <title>Polymorphospora sp. isolated from Baiyangdian Lake in Xiong'an New Area.</title>
        <authorList>
            <person name="Zhang X."/>
            <person name="Liu J."/>
        </authorList>
    </citation>
    <scope>NUCLEOTIDE SEQUENCE [LARGE SCALE GENOMIC DNA]</scope>
    <source>
        <strain evidence="1 2">2-325</strain>
    </source>
</reference>
<dbReference type="Gene3D" id="3.30.530.20">
    <property type="match status" value="1"/>
</dbReference>
<accession>A0ABV5CYQ6</accession>
<dbReference type="EMBL" id="JBCGDC010000119">
    <property type="protein sequence ID" value="MFB6397020.1"/>
    <property type="molecule type" value="Genomic_DNA"/>
</dbReference>
<dbReference type="Proteomes" id="UP001582793">
    <property type="component" value="Unassembled WGS sequence"/>
</dbReference>
<dbReference type="InterPro" id="IPR019587">
    <property type="entry name" value="Polyketide_cyclase/dehydratase"/>
</dbReference>
<name>A0ABV5CYQ6_9ACTN</name>
<dbReference type="SUPFAM" id="SSF55961">
    <property type="entry name" value="Bet v1-like"/>
    <property type="match status" value="1"/>
</dbReference>
<evidence type="ECO:0000313" key="1">
    <source>
        <dbReference type="EMBL" id="MFB6397020.1"/>
    </source>
</evidence>
<evidence type="ECO:0000313" key="2">
    <source>
        <dbReference type="Proteomes" id="UP001582793"/>
    </source>
</evidence>
<proteinExistence type="predicted"/>
<dbReference type="InterPro" id="IPR023393">
    <property type="entry name" value="START-like_dom_sf"/>
</dbReference>
<sequence>MRTETFVDRFPVAAPPDRVFAHLAEPTNSVGLSPLIVAVRDVRREAGGAVVRFVAVERFRIAGPLRYDNILRVTQTATVPDRQLVLDVLSPARVTVRFVMDLAPLDDGGTEVTVTVTLRMPAPLRAYVLRTARRVQEYRARELARRMAA</sequence>
<dbReference type="CDD" id="cd07812">
    <property type="entry name" value="SRPBCC"/>
    <property type="match status" value="1"/>
</dbReference>
<dbReference type="Pfam" id="PF10604">
    <property type="entry name" value="Polyketide_cyc2"/>
    <property type="match status" value="1"/>
</dbReference>
<dbReference type="RefSeq" id="WP_364218252.1">
    <property type="nucleotide sequence ID" value="NZ_JBCGDC010000119.1"/>
</dbReference>